<dbReference type="Proteomes" id="UP000644195">
    <property type="component" value="Unassembled WGS sequence"/>
</dbReference>
<dbReference type="SUPFAM" id="SSF55144">
    <property type="entry name" value="LigT-like"/>
    <property type="match status" value="1"/>
</dbReference>
<dbReference type="PROSITE" id="PS51318">
    <property type="entry name" value="TAT"/>
    <property type="match status" value="1"/>
</dbReference>
<dbReference type="Gene3D" id="3.90.1140.10">
    <property type="entry name" value="Cyclic phosphodiesterase"/>
    <property type="match status" value="1"/>
</dbReference>
<comment type="caution">
    <text evidence="3">The sequence shown here is derived from an EMBL/GenBank/DDBJ whole genome shotgun (WGS) entry which is preliminary data.</text>
</comment>
<dbReference type="Pfam" id="PF08975">
    <property type="entry name" value="2H-phosphodiest"/>
    <property type="match status" value="1"/>
</dbReference>
<organism evidence="3 4">
    <name type="scientific">Pseudomonas cannabina pv. alisalensis</name>
    <dbReference type="NCBI Taxonomy" id="757414"/>
    <lineage>
        <taxon>Bacteria</taxon>
        <taxon>Pseudomonadati</taxon>
        <taxon>Pseudomonadota</taxon>
        <taxon>Gammaproteobacteria</taxon>
        <taxon>Pseudomonadales</taxon>
        <taxon>Pseudomonadaceae</taxon>
        <taxon>Pseudomonas</taxon>
    </lineage>
</organism>
<dbReference type="InterPro" id="IPR006311">
    <property type="entry name" value="TAT_signal"/>
</dbReference>
<feature type="domain" description="DUF1868" evidence="2">
    <location>
        <begin position="49"/>
        <end position="154"/>
    </location>
</feature>
<accession>A0ABS1XKC9</accession>
<protein>
    <submittedName>
        <fullName evidence="3">DUF1868 domain-containing protein</fullName>
    </submittedName>
</protein>
<evidence type="ECO:0000313" key="4">
    <source>
        <dbReference type="Proteomes" id="UP000644195"/>
    </source>
</evidence>
<keyword evidence="1" id="KW-0732">Signal</keyword>
<dbReference type="EMBL" id="JAEVFO010000068">
    <property type="protein sequence ID" value="MBM0141945.1"/>
    <property type="molecule type" value="Genomic_DNA"/>
</dbReference>
<evidence type="ECO:0000313" key="3">
    <source>
        <dbReference type="EMBL" id="MBM0141945.1"/>
    </source>
</evidence>
<reference evidence="3 4" key="1">
    <citation type="submission" date="2020-12" db="EMBL/GenBank/DDBJ databases">
        <title>Genome of Pca MAFF 106156.</title>
        <authorList>
            <person name="Fujikawa T."/>
            <person name="Inoue Y."/>
        </authorList>
    </citation>
    <scope>NUCLEOTIDE SEQUENCE [LARGE SCALE GENOMIC DNA]</scope>
    <source>
        <strain evidence="3 4">MAFF 106156</strain>
    </source>
</reference>
<name>A0ABS1XKC9_PSEC1</name>
<sequence>MTNVDMLRRTFLLQTTALTASAAFASSPASTLLAMPQGKSEKPYDVDRKFYADGKARPFAGNTIISQIPLRTPANDALTLVRNTLATHEFSQCLSLLPPSSYHMTVFEGVIDEQRKAPFWPAEVPGDAQVQVCTHYFTERLKNFALEENFRLQMRFDEFNVYRDSGATLRLVPANLQERNKLRDLRDRLAQCLGIRSPDHDNYGFHITLGYLVRWMTPEQTRDYASIQRECLGYLRQTFDSIELDAPRFCTFNDMLAFDDKFAIGQRPHCLTRLPRSQGHTSISGVITETP</sequence>
<dbReference type="InterPro" id="IPR009097">
    <property type="entry name" value="Cyclic_Pdiesterase"/>
</dbReference>
<evidence type="ECO:0000259" key="2">
    <source>
        <dbReference type="Pfam" id="PF08975"/>
    </source>
</evidence>
<gene>
    <name evidence="3" type="ORF">JHZ66_24555</name>
</gene>
<feature type="signal peptide" evidence="1">
    <location>
        <begin position="1"/>
        <end position="25"/>
    </location>
</feature>
<dbReference type="RefSeq" id="WP_203009918.1">
    <property type="nucleotide sequence ID" value="NZ_JAEVFO010000068.1"/>
</dbReference>
<evidence type="ECO:0000256" key="1">
    <source>
        <dbReference type="SAM" id="SignalP"/>
    </source>
</evidence>
<keyword evidence="4" id="KW-1185">Reference proteome</keyword>
<feature type="chain" id="PRO_5045519972" evidence="1">
    <location>
        <begin position="26"/>
        <end position="291"/>
    </location>
</feature>
<proteinExistence type="predicted"/>
<dbReference type="InterPro" id="IPR015069">
    <property type="entry name" value="2H-PEstase_DUF1868"/>
</dbReference>